<keyword evidence="2" id="KW-0255">Endonuclease</keyword>
<dbReference type="SUPFAM" id="SSF52980">
    <property type="entry name" value="Restriction endonuclease-like"/>
    <property type="match status" value="1"/>
</dbReference>
<evidence type="ECO:0000313" key="2">
    <source>
        <dbReference type="EMBL" id="WXB10853.1"/>
    </source>
</evidence>
<reference evidence="2 3" key="1">
    <citation type="submission" date="2021-12" db="EMBL/GenBank/DDBJ databases">
        <title>Discovery of the Pendulisporaceae a myxobacterial family with distinct sporulation behavior and unique specialized metabolism.</title>
        <authorList>
            <person name="Garcia R."/>
            <person name="Popoff A."/>
            <person name="Bader C.D."/>
            <person name="Loehr J."/>
            <person name="Walesch S."/>
            <person name="Walt C."/>
            <person name="Boldt J."/>
            <person name="Bunk B."/>
            <person name="Haeckl F.J.F.P.J."/>
            <person name="Gunesch A.P."/>
            <person name="Birkelbach J."/>
            <person name="Nuebel U."/>
            <person name="Pietschmann T."/>
            <person name="Bach T."/>
            <person name="Mueller R."/>
        </authorList>
    </citation>
    <scope>NUCLEOTIDE SEQUENCE [LARGE SCALE GENOMIC DNA]</scope>
    <source>
        <strain evidence="2 3">MSr11954</strain>
    </source>
</reference>
<protein>
    <submittedName>
        <fullName evidence="2">Uma2 family endonuclease</fullName>
    </submittedName>
</protein>
<dbReference type="InterPro" id="IPR012296">
    <property type="entry name" value="Nuclease_put_TT1808"/>
</dbReference>
<dbReference type="EMBL" id="CP089984">
    <property type="protein sequence ID" value="WXB10853.1"/>
    <property type="molecule type" value="Genomic_DNA"/>
</dbReference>
<name>A0ABZ2LIR8_9BACT</name>
<dbReference type="InterPro" id="IPR008538">
    <property type="entry name" value="Uma2"/>
</dbReference>
<dbReference type="InterPro" id="IPR011335">
    <property type="entry name" value="Restrct_endonuc-II-like"/>
</dbReference>
<dbReference type="Pfam" id="PF05685">
    <property type="entry name" value="Uma2"/>
    <property type="match status" value="1"/>
</dbReference>
<evidence type="ECO:0000259" key="1">
    <source>
        <dbReference type="Pfam" id="PF05685"/>
    </source>
</evidence>
<gene>
    <name evidence="2" type="ORF">LZC94_23560</name>
</gene>
<organism evidence="2 3">
    <name type="scientific">Pendulispora albinea</name>
    <dbReference type="NCBI Taxonomy" id="2741071"/>
    <lineage>
        <taxon>Bacteria</taxon>
        <taxon>Pseudomonadati</taxon>
        <taxon>Myxococcota</taxon>
        <taxon>Myxococcia</taxon>
        <taxon>Myxococcales</taxon>
        <taxon>Sorangiineae</taxon>
        <taxon>Pendulisporaceae</taxon>
        <taxon>Pendulispora</taxon>
    </lineage>
</organism>
<dbReference type="GO" id="GO:0004519">
    <property type="term" value="F:endonuclease activity"/>
    <property type="evidence" value="ECO:0007669"/>
    <property type="project" value="UniProtKB-KW"/>
</dbReference>
<sequence length="209" mass="23202">MSAAAISYAHQPLPMGPHTEGRVVLHGVPWWMYVALRDSLDSSGSGVRMTYLDGELELMSPSNLHEEAKTIIARLIEIWAVEKMIDLRGFGSTTFRKEAKRGGLEPDECYKLGPIEGDGVPDIAIEVNVSRSHLNKLEVYRRLGVSEVWGWESSTKEIVIHRATPEGYVQASASVVLADLDIALLARFVRPGENQTQLSIAYRDALRET</sequence>
<dbReference type="CDD" id="cd06260">
    <property type="entry name" value="DUF820-like"/>
    <property type="match status" value="1"/>
</dbReference>
<keyword evidence="2" id="KW-0540">Nuclease</keyword>
<dbReference type="PANTHER" id="PTHR47152:SF4">
    <property type="entry name" value="SLR0445 PROTEIN"/>
    <property type="match status" value="1"/>
</dbReference>
<proteinExistence type="predicted"/>
<dbReference type="Gene3D" id="3.90.1570.10">
    <property type="entry name" value="tt1808, chain A"/>
    <property type="match status" value="1"/>
</dbReference>
<dbReference type="RefSeq" id="WP_394820473.1">
    <property type="nucleotide sequence ID" value="NZ_CP089984.1"/>
</dbReference>
<dbReference type="PANTHER" id="PTHR47152">
    <property type="entry name" value="SLR2084 PROTEIN-RELATED"/>
    <property type="match status" value="1"/>
</dbReference>
<feature type="domain" description="Putative restriction endonuclease" evidence="1">
    <location>
        <begin position="43"/>
        <end position="172"/>
    </location>
</feature>
<dbReference type="Proteomes" id="UP001370348">
    <property type="component" value="Chromosome"/>
</dbReference>
<evidence type="ECO:0000313" key="3">
    <source>
        <dbReference type="Proteomes" id="UP001370348"/>
    </source>
</evidence>
<accession>A0ABZ2LIR8</accession>
<keyword evidence="2" id="KW-0378">Hydrolase</keyword>
<keyword evidence="3" id="KW-1185">Reference proteome</keyword>